<dbReference type="Gene3D" id="2.30.110.10">
    <property type="entry name" value="Electron Transport, Fmn-binding Protein, Chain A"/>
    <property type="match status" value="1"/>
</dbReference>
<protein>
    <submittedName>
        <fullName evidence="1">Nitroreductase/quinone reductase family protein</fullName>
    </submittedName>
</protein>
<dbReference type="Proteomes" id="UP001595699">
    <property type="component" value="Unassembled WGS sequence"/>
</dbReference>
<dbReference type="InterPro" id="IPR012349">
    <property type="entry name" value="Split_barrel_FMN-bd"/>
</dbReference>
<evidence type="ECO:0000313" key="1">
    <source>
        <dbReference type="EMBL" id="MFC3766425.1"/>
    </source>
</evidence>
<organism evidence="1 2">
    <name type="scientific">Tenggerimyces flavus</name>
    <dbReference type="NCBI Taxonomy" id="1708749"/>
    <lineage>
        <taxon>Bacteria</taxon>
        <taxon>Bacillati</taxon>
        <taxon>Actinomycetota</taxon>
        <taxon>Actinomycetes</taxon>
        <taxon>Propionibacteriales</taxon>
        <taxon>Nocardioidaceae</taxon>
        <taxon>Tenggerimyces</taxon>
    </lineage>
</organism>
<gene>
    <name evidence="1" type="ORF">ACFOUW_36750</name>
</gene>
<evidence type="ECO:0000313" key="2">
    <source>
        <dbReference type="Proteomes" id="UP001595699"/>
    </source>
</evidence>
<accession>A0ABV7YRC2</accession>
<sequence>MTQQFPPPSLKRLNKVIVALQRIGIVVGTMRLLTVYGRKSGKPRTTPVSPFTVDGERYVISAATTEWVKNARVRNEGVLARGRRSERVRLVDVPEHERGAILREFPLKVPHGVDMLIMSGAVEDGTQDAFEAAAPNCAVFRVERL</sequence>
<dbReference type="InterPro" id="IPR004378">
    <property type="entry name" value="F420H2_quin_Rdtase"/>
</dbReference>
<keyword evidence="2" id="KW-1185">Reference proteome</keyword>
<dbReference type="Pfam" id="PF04075">
    <property type="entry name" value="F420H2_quin_red"/>
    <property type="match status" value="1"/>
</dbReference>
<comment type="caution">
    <text evidence="1">The sequence shown here is derived from an EMBL/GenBank/DDBJ whole genome shotgun (WGS) entry which is preliminary data.</text>
</comment>
<proteinExistence type="predicted"/>
<dbReference type="EMBL" id="JBHRZH010000055">
    <property type="protein sequence ID" value="MFC3766425.1"/>
    <property type="molecule type" value="Genomic_DNA"/>
</dbReference>
<name>A0ABV7YRC2_9ACTN</name>
<dbReference type="RefSeq" id="WP_205121966.1">
    <property type="nucleotide sequence ID" value="NZ_JAFBCM010000001.1"/>
</dbReference>
<reference evidence="2" key="1">
    <citation type="journal article" date="2019" name="Int. J. Syst. Evol. Microbiol.">
        <title>The Global Catalogue of Microorganisms (GCM) 10K type strain sequencing project: providing services to taxonomists for standard genome sequencing and annotation.</title>
        <authorList>
            <consortium name="The Broad Institute Genomics Platform"/>
            <consortium name="The Broad Institute Genome Sequencing Center for Infectious Disease"/>
            <person name="Wu L."/>
            <person name="Ma J."/>
        </authorList>
    </citation>
    <scope>NUCLEOTIDE SEQUENCE [LARGE SCALE GENOMIC DNA]</scope>
    <source>
        <strain evidence="2">CGMCC 4.7241</strain>
    </source>
</reference>